<feature type="region of interest" description="Disordered" evidence="2">
    <location>
        <begin position="1"/>
        <end position="27"/>
    </location>
</feature>
<dbReference type="GO" id="GO:0016020">
    <property type="term" value="C:membrane"/>
    <property type="evidence" value="ECO:0007669"/>
    <property type="project" value="InterPro"/>
</dbReference>
<dbReference type="SUPFAM" id="SSF58038">
    <property type="entry name" value="SNARE fusion complex"/>
    <property type="match status" value="1"/>
</dbReference>
<evidence type="ECO:0000256" key="1">
    <source>
        <dbReference type="PROSITE-ProRule" id="PRU00290"/>
    </source>
</evidence>
<dbReference type="InterPro" id="IPR042855">
    <property type="entry name" value="V_SNARE_CC"/>
</dbReference>
<evidence type="ECO:0000256" key="3">
    <source>
        <dbReference type="SAM" id="Phobius"/>
    </source>
</evidence>
<dbReference type="AlphaFoldDB" id="A0A9P1N673"/>
<name>A0A9P1N673_9PELO</name>
<evidence type="ECO:0000259" key="4">
    <source>
        <dbReference type="PROSITE" id="PS50892"/>
    </source>
</evidence>
<feature type="transmembrane region" description="Helical" evidence="3">
    <location>
        <begin position="92"/>
        <end position="112"/>
    </location>
</feature>
<dbReference type="Proteomes" id="UP001152747">
    <property type="component" value="Unassembled WGS sequence"/>
</dbReference>
<comment type="caution">
    <text evidence="5">The sequence shown here is derived from an EMBL/GenBank/DDBJ whole genome shotgun (WGS) entry which is preliminary data.</text>
</comment>
<dbReference type="PROSITE" id="PS50892">
    <property type="entry name" value="V_SNARE"/>
    <property type="match status" value="1"/>
</dbReference>
<evidence type="ECO:0000256" key="2">
    <source>
        <dbReference type="SAM" id="MobiDB-lite"/>
    </source>
</evidence>
<dbReference type="EMBL" id="CANHGI010000005">
    <property type="protein sequence ID" value="CAI5452680.1"/>
    <property type="molecule type" value="Genomic_DNA"/>
</dbReference>
<dbReference type="CDD" id="cd15870">
    <property type="entry name" value="R-SNARE_VAMP2"/>
    <property type="match status" value="1"/>
</dbReference>
<dbReference type="InterPro" id="IPR016444">
    <property type="entry name" value="Synaptobrevin/VAMP"/>
</dbReference>
<protein>
    <recommendedName>
        <fullName evidence="4">V-SNARE coiled-coil homology domain-containing protein</fullName>
    </recommendedName>
</protein>
<dbReference type="Gene3D" id="1.20.5.110">
    <property type="match status" value="1"/>
</dbReference>
<gene>
    <name evidence="5" type="ORF">CAMP_LOCUS15317</name>
</gene>
<reference evidence="5" key="1">
    <citation type="submission" date="2022-11" db="EMBL/GenBank/DDBJ databases">
        <authorList>
            <person name="Kikuchi T."/>
        </authorList>
    </citation>
    <scope>NUCLEOTIDE SEQUENCE</scope>
    <source>
        <strain evidence="5">PS1010</strain>
    </source>
</reference>
<keyword evidence="6" id="KW-1185">Reference proteome</keyword>
<dbReference type="PIRSF" id="PIRSF005409">
    <property type="entry name" value="Synaptobrevin_euk"/>
    <property type="match status" value="1"/>
</dbReference>
<keyword evidence="3" id="KW-1133">Transmembrane helix</keyword>
<dbReference type="OrthoDB" id="10042941at2759"/>
<dbReference type="PANTHER" id="PTHR45701">
    <property type="entry name" value="SYNAPTOBREVIN FAMILY MEMBER"/>
    <property type="match status" value="1"/>
</dbReference>
<dbReference type="PRINTS" id="PR00219">
    <property type="entry name" value="SYNAPTOBREVN"/>
</dbReference>
<feature type="compositionally biased region" description="Polar residues" evidence="2">
    <location>
        <begin position="14"/>
        <end position="24"/>
    </location>
</feature>
<evidence type="ECO:0000313" key="5">
    <source>
        <dbReference type="EMBL" id="CAI5452680.1"/>
    </source>
</evidence>
<dbReference type="InterPro" id="IPR001388">
    <property type="entry name" value="Synaptobrevin-like"/>
</dbReference>
<dbReference type="Pfam" id="PF00957">
    <property type="entry name" value="Synaptobrevin"/>
    <property type="match status" value="1"/>
</dbReference>
<keyword evidence="3" id="KW-0472">Membrane</keyword>
<keyword evidence="1" id="KW-0175">Coiled coil</keyword>
<keyword evidence="3" id="KW-0812">Transmembrane</keyword>
<dbReference type="GO" id="GO:0016192">
    <property type="term" value="P:vesicle-mediated transport"/>
    <property type="evidence" value="ECO:0007669"/>
    <property type="project" value="InterPro"/>
</dbReference>
<organism evidence="5 6">
    <name type="scientific">Caenorhabditis angaria</name>
    <dbReference type="NCBI Taxonomy" id="860376"/>
    <lineage>
        <taxon>Eukaryota</taxon>
        <taxon>Metazoa</taxon>
        <taxon>Ecdysozoa</taxon>
        <taxon>Nematoda</taxon>
        <taxon>Chromadorea</taxon>
        <taxon>Rhabditida</taxon>
        <taxon>Rhabditina</taxon>
        <taxon>Rhabditomorpha</taxon>
        <taxon>Rhabditoidea</taxon>
        <taxon>Rhabditidae</taxon>
        <taxon>Peloderinae</taxon>
        <taxon>Caenorhabditis</taxon>
    </lineage>
</organism>
<evidence type="ECO:0000313" key="6">
    <source>
        <dbReference type="Proteomes" id="UP001152747"/>
    </source>
</evidence>
<accession>A0A9P1N673</accession>
<proteinExistence type="predicted"/>
<feature type="domain" description="V-SNARE coiled-coil homology" evidence="4">
    <location>
        <begin position="28"/>
        <end position="88"/>
    </location>
</feature>
<sequence length="113" mass="12966">MSSTGTTPPLDANTVESQRSNPTYGSKRMKMAQAQVDEVIDVMKNNVNKVMEREQQLSNLDHRADILQAGASQFQQSSRNLRQKYWWQNMRMMIILGLIALVFIGMIILWIAH</sequence>